<dbReference type="AlphaFoldDB" id="A0A1N7KR63"/>
<keyword evidence="3" id="KW-1185">Reference proteome</keyword>
<keyword evidence="1" id="KW-0472">Membrane</keyword>
<evidence type="ECO:0000313" key="3">
    <source>
        <dbReference type="Proteomes" id="UP000186141"/>
    </source>
</evidence>
<name>A0A1N7KR63_9RHOB</name>
<reference evidence="2 3" key="1">
    <citation type="submission" date="2017-01" db="EMBL/GenBank/DDBJ databases">
        <authorList>
            <person name="Mah S.A."/>
            <person name="Swanson W.J."/>
            <person name="Moy G.W."/>
            <person name="Vacquier V.D."/>
        </authorList>
    </citation>
    <scope>NUCLEOTIDE SEQUENCE [LARGE SCALE GENOMIC DNA]</scope>
    <source>
        <strain evidence="2 3">DSM 26375</strain>
    </source>
</reference>
<gene>
    <name evidence="2" type="ORF">SAMN05421774_101626</name>
</gene>
<evidence type="ECO:0000313" key="2">
    <source>
        <dbReference type="EMBL" id="SIS64093.1"/>
    </source>
</evidence>
<sequence>MMTAPFRRRSNGTGWEPATAKGWAIMLGFVVLVVAPSLGPGWLDAGWALAGFFAYVAVLTAGFLLLCHRLSA</sequence>
<accession>A0A1N7KR63</accession>
<keyword evidence="1" id="KW-0812">Transmembrane</keyword>
<feature type="transmembrane region" description="Helical" evidence="1">
    <location>
        <begin position="45"/>
        <end position="67"/>
    </location>
</feature>
<protein>
    <submittedName>
        <fullName evidence="2">Uncharacterized protein</fullName>
    </submittedName>
</protein>
<dbReference type="STRING" id="1086013.SAMN05421774_101626"/>
<dbReference type="EMBL" id="FTOT01000001">
    <property type="protein sequence ID" value="SIS64093.1"/>
    <property type="molecule type" value="Genomic_DNA"/>
</dbReference>
<dbReference type="Proteomes" id="UP000186141">
    <property type="component" value="Unassembled WGS sequence"/>
</dbReference>
<keyword evidence="1" id="KW-1133">Transmembrane helix</keyword>
<evidence type="ECO:0000256" key="1">
    <source>
        <dbReference type="SAM" id="Phobius"/>
    </source>
</evidence>
<proteinExistence type="predicted"/>
<feature type="transmembrane region" description="Helical" evidence="1">
    <location>
        <begin position="20"/>
        <end position="39"/>
    </location>
</feature>
<organism evidence="2 3">
    <name type="scientific">Gemmobacter megaterium</name>
    <dbReference type="NCBI Taxonomy" id="1086013"/>
    <lineage>
        <taxon>Bacteria</taxon>
        <taxon>Pseudomonadati</taxon>
        <taxon>Pseudomonadota</taxon>
        <taxon>Alphaproteobacteria</taxon>
        <taxon>Rhodobacterales</taxon>
        <taxon>Paracoccaceae</taxon>
        <taxon>Gemmobacter</taxon>
    </lineage>
</organism>